<evidence type="ECO:0000259" key="3">
    <source>
        <dbReference type="SMART" id="SM01119"/>
    </source>
</evidence>
<dbReference type="InterPro" id="IPR042208">
    <property type="entry name" value="D-ser_dehydrat-like_sf"/>
</dbReference>
<evidence type="ECO:0000313" key="4">
    <source>
        <dbReference type="EMBL" id="ATQ40929.1"/>
    </source>
</evidence>
<dbReference type="SUPFAM" id="SSF51419">
    <property type="entry name" value="PLP-binding barrel"/>
    <property type="match status" value="1"/>
</dbReference>
<reference evidence="4 5" key="1">
    <citation type="submission" date="2017-10" db="EMBL/GenBank/DDBJ databases">
        <title>Genome sequence of Caulobacter mirabilis FWC38.</title>
        <authorList>
            <person name="Fiebig A."/>
            <person name="Crosson S."/>
        </authorList>
    </citation>
    <scope>NUCLEOTIDE SEQUENCE [LARGE SCALE GENOMIC DNA]</scope>
    <source>
        <strain evidence="4 5">FWC 38</strain>
    </source>
</reference>
<dbReference type="InterPro" id="IPR051466">
    <property type="entry name" value="D-amino_acid_metab_enzyme"/>
</dbReference>
<dbReference type="InterPro" id="IPR001608">
    <property type="entry name" value="Ala_racemase_N"/>
</dbReference>
<dbReference type="PANTHER" id="PTHR28004:SF2">
    <property type="entry name" value="D-SERINE DEHYDRATASE"/>
    <property type="match status" value="1"/>
</dbReference>
<feature type="domain" description="D-serine dehydratase-like" evidence="3">
    <location>
        <begin position="258"/>
        <end position="373"/>
    </location>
</feature>
<dbReference type="RefSeq" id="WP_099620186.1">
    <property type="nucleotide sequence ID" value="NZ_CP024201.1"/>
</dbReference>
<keyword evidence="5" id="KW-1185">Reference proteome</keyword>
<dbReference type="Gene3D" id="2.40.37.20">
    <property type="entry name" value="D-serine dehydratase-like domain"/>
    <property type="match status" value="1"/>
</dbReference>
<evidence type="ECO:0000313" key="5">
    <source>
        <dbReference type="Proteomes" id="UP000228945"/>
    </source>
</evidence>
<protein>
    <submittedName>
        <fullName evidence="4">Threonine aldolase</fullName>
    </submittedName>
</protein>
<dbReference type="KEGG" id="cmb:CSW64_00160"/>
<dbReference type="Pfam" id="PF14031">
    <property type="entry name" value="D-ser_dehydrat"/>
    <property type="match status" value="1"/>
</dbReference>
<dbReference type="AlphaFoldDB" id="A0A2D2ASF1"/>
<proteinExistence type="inferred from homology"/>
<dbReference type="Pfam" id="PF01168">
    <property type="entry name" value="Ala_racemase_N"/>
    <property type="match status" value="1"/>
</dbReference>
<evidence type="ECO:0000256" key="2">
    <source>
        <dbReference type="ARBA" id="ARBA00023239"/>
    </source>
</evidence>
<comment type="similarity">
    <text evidence="1">Belongs to the DSD1 family.</text>
</comment>
<name>A0A2D2ASF1_9CAUL</name>
<gene>
    <name evidence="4" type="ORF">CSW64_00160</name>
</gene>
<organism evidence="4 5">
    <name type="scientific">Caulobacter mirabilis</name>
    <dbReference type="NCBI Taxonomy" id="69666"/>
    <lineage>
        <taxon>Bacteria</taxon>
        <taxon>Pseudomonadati</taxon>
        <taxon>Pseudomonadota</taxon>
        <taxon>Alphaproteobacteria</taxon>
        <taxon>Caulobacterales</taxon>
        <taxon>Caulobacteraceae</taxon>
        <taxon>Caulobacter</taxon>
    </lineage>
</organism>
<dbReference type="SMART" id="SM01119">
    <property type="entry name" value="D-ser_dehydrat"/>
    <property type="match status" value="1"/>
</dbReference>
<evidence type="ECO:0000256" key="1">
    <source>
        <dbReference type="ARBA" id="ARBA00005323"/>
    </source>
</evidence>
<sequence>MIPGFVPPQTPLLVVRRSALDRNLDAMQRLCDLAGVRLRAHGKTHKCSTLGRQQVETGAVGLCAQTVGEAEAFARGGISDILVTAPHAPWGAHRLAALAVGGARIGATVDSAEQIERLGEAARTAGAVLDCVIDVDPGTHRTGAHPSRILELARLAADTEGLNYAGIQAYAGHLQHLSDVPARKAADEGVFRMLAGLVADLRAADLAPGVVTGGGTGTHAWDLASGVFTELQAGSYAFMDVEYEDCGAPEGGWPFEASLFVVASAISANHKSHVTIDAGFKAMAVDGPPARVVAGAAKGALWRPMGDEHGMILDPSAIPMLKGGSFVEAVDNLDADVGAPWPAEAPKAGDLVWLQIGHCDPTINLYDALHVVAEDGSWERWPIDARRVS</sequence>
<dbReference type="Gene3D" id="3.20.20.10">
    <property type="entry name" value="Alanine racemase"/>
    <property type="match status" value="1"/>
</dbReference>
<dbReference type="InterPro" id="IPR026956">
    <property type="entry name" value="D-ser_dehydrat-like_dom"/>
</dbReference>
<dbReference type="PANTHER" id="PTHR28004">
    <property type="entry name" value="ZGC:162816-RELATED"/>
    <property type="match status" value="1"/>
</dbReference>
<dbReference type="EMBL" id="CP024201">
    <property type="protein sequence ID" value="ATQ40929.1"/>
    <property type="molecule type" value="Genomic_DNA"/>
</dbReference>
<dbReference type="OrthoDB" id="9772497at2"/>
<dbReference type="GO" id="GO:0008721">
    <property type="term" value="F:D-serine ammonia-lyase activity"/>
    <property type="evidence" value="ECO:0007669"/>
    <property type="project" value="TreeGrafter"/>
</dbReference>
<dbReference type="GO" id="GO:0036088">
    <property type="term" value="P:D-serine catabolic process"/>
    <property type="evidence" value="ECO:0007669"/>
    <property type="project" value="TreeGrafter"/>
</dbReference>
<dbReference type="InterPro" id="IPR029066">
    <property type="entry name" value="PLP-binding_barrel"/>
</dbReference>
<accession>A0A2D2ASF1</accession>
<keyword evidence="2" id="KW-0456">Lyase</keyword>
<dbReference type="Proteomes" id="UP000228945">
    <property type="component" value="Chromosome"/>
</dbReference>